<dbReference type="Proteomes" id="UP000671862">
    <property type="component" value="Chromosome"/>
</dbReference>
<dbReference type="InterPro" id="IPR045584">
    <property type="entry name" value="Pilin-like"/>
</dbReference>
<evidence type="ECO:0000313" key="10">
    <source>
        <dbReference type="Proteomes" id="UP000671862"/>
    </source>
</evidence>
<dbReference type="Pfam" id="PF07963">
    <property type="entry name" value="N_methyl"/>
    <property type="match status" value="1"/>
</dbReference>
<dbReference type="InterPro" id="IPR012902">
    <property type="entry name" value="N_methyl_site"/>
</dbReference>
<organism evidence="9 10">
    <name type="scientific">Thermosipho ferrireducens</name>
    <dbReference type="NCBI Taxonomy" id="2571116"/>
    <lineage>
        <taxon>Bacteria</taxon>
        <taxon>Thermotogati</taxon>
        <taxon>Thermotogota</taxon>
        <taxon>Thermotogae</taxon>
        <taxon>Thermotogales</taxon>
        <taxon>Fervidobacteriaceae</taxon>
        <taxon>Thermosipho</taxon>
    </lineage>
</organism>
<dbReference type="PROSITE" id="PS00409">
    <property type="entry name" value="PROKAR_NTER_METHYL"/>
    <property type="match status" value="1"/>
</dbReference>
<evidence type="ECO:0000256" key="3">
    <source>
        <dbReference type="ARBA" id="ARBA00022481"/>
    </source>
</evidence>
<dbReference type="EMBL" id="CP071446">
    <property type="protein sequence ID" value="QTA38093.1"/>
    <property type="molecule type" value="Genomic_DNA"/>
</dbReference>
<evidence type="ECO:0000256" key="5">
    <source>
        <dbReference type="ARBA" id="ARBA00022764"/>
    </source>
</evidence>
<keyword evidence="7" id="KW-0472">Membrane</keyword>
<accession>A0ABX7S858</accession>
<sequence>MKKGFTLIELLIVLAIISALLAVATPTAMNAVKKAKATQVAANLRNLSVAINEAALLYADTLDASGNIVEQLYDLNFIDVDLSKRGYEIVVVNDAGNEYYEIRYKNQDVEITYVKNILPDVKEDSGGNYIYLRVPRI</sequence>
<evidence type="ECO:0000256" key="2">
    <source>
        <dbReference type="ARBA" id="ARBA00004418"/>
    </source>
</evidence>
<dbReference type="PANTHER" id="PTHR30093:SF44">
    <property type="entry name" value="TYPE II SECRETION SYSTEM CORE PROTEIN G"/>
    <property type="match status" value="1"/>
</dbReference>
<keyword evidence="10" id="KW-1185">Reference proteome</keyword>
<keyword evidence="3" id="KW-0488">Methylation</keyword>
<evidence type="ECO:0000256" key="1">
    <source>
        <dbReference type="ARBA" id="ARBA00004203"/>
    </source>
</evidence>
<comment type="subcellular location">
    <subcellularLocation>
        <location evidence="1">Cell outer membrane</location>
        <topology evidence="1">Single-pass membrane protein</topology>
    </subcellularLocation>
    <subcellularLocation>
        <location evidence="2">Periplasm</location>
    </subcellularLocation>
</comment>
<keyword evidence="4" id="KW-0812">Transmembrane</keyword>
<evidence type="ECO:0000256" key="7">
    <source>
        <dbReference type="ARBA" id="ARBA00023136"/>
    </source>
</evidence>
<keyword evidence="6" id="KW-1133">Transmembrane helix</keyword>
<reference evidence="9 10" key="1">
    <citation type="submission" date="2021-03" db="EMBL/GenBank/DDBJ databases">
        <title>Thermosipho ferrireducens sp.nov., an anaerobic thermophilic iron-reducing bacterium isolated from a deep-sea hydrothermal sulfide deposits.</title>
        <authorList>
            <person name="Zeng X."/>
            <person name="Chen Y."/>
            <person name="Shao Z."/>
        </authorList>
    </citation>
    <scope>NUCLEOTIDE SEQUENCE [LARGE SCALE GENOMIC DNA]</scope>
    <source>
        <strain evidence="9 10">JL129W03</strain>
    </source>
</reference>
<evidence type="ECO:0000313" key="9">
    <source>
        <dbReference type="EMBL" id="QTA38093.1"/>
    </source>
</evidence>
<dbReference type="Gene3D" id="3.30.700.10">
    <property type="entry name" value="Glycoprotein, Type 4 Pilin"/>
    <property type="match status" value="1"/>
</dbReference>
<keyword evidence="5" id="KW-0574">Periplasm</keyword>
<dbReference type="SUPFAM" id="SSF54523">
    <property type="entry name" value="Pili subunits"/>
    <property type="match status" value="1"/>
</dbReference>
<dbReference type="NCBIfam" id="TIGR02532">
    <property type="entry name" value="IV_pilin_GFxxxE"/>
    <property type="match status" value="1"/>
</dbReference>
<protein>
    <submittedName>
        <fullName evidence="9">Type II secretion system protein</fullName>
    </submittedName>
</protein>
<proteinExistence type="predicted"/>
<evidence type="ECO:0000256" key="8">
    <source>
        <dbReference type="ARBA" id="ARBA00023237"/>
    </source>
</evidence>
<name>A0ABX7S858_9BACT</name>
<dbReference type="RefSeq" id="WP_207566814.1">
    <property type="nucleotide sequence ID" value="NZ_CP071446.1"/>
</dbReference>
<evidence type="ECO:0000256" key="6">
    <source>
        <dbReference type="ARBA" id="ARBA00022989"/>
    </source>
</evidence>
<evidence type="ECO:0000256" key="4">
    <source>
        <dbReference type="ARBA" id="ARBA00022692"/>
    </source>
</evidence>
<gene>
    <name evidence="9" type="ORF">JYK00_00665</name>
</gene>
<keyword evidence="8" id="KW-0998">Cell outer membrane</keyword>
<dbReference type="PANTHER" id="PTHR30093">
    <property type="entry name" value="GENERAL SECRETION PATHWAY PROTEIN G"/>
    <property type="match status" value="1"/>
</dbReference>